<dbReference type="HOGENOM" id="CLU_007884_0_1_1"/>
<dbReference type="InterPro" id="IPR036188">
    <property type="entry name" value="FAD/NAD-bd_sf"/>
</dbReference>
<dbReference type="PANTHER" id="PTHR10961:SF46">
    <property type="entry name" value="PEROXISOMAL SARCOSINE OXIDASE"/>
    <property type="match status" value="1"/>
</dbReference>
<feature type="domain" description="FAD dependent oxidoreductase" evidence="6">
    <location>
        <begin position="9"/>
        <end position="402"/>
    </location>
</feature>
<dbReference type="GO" id="GO:0004657">
    <property type="term" value="F:proline dehydrogenase activity"/>
    <property type="evidence" value="ECO:0007669"/>
    <property type="project" value="TreeGrafter"/>
</dbReference>
<dbReference type="Gene3D" id="3.30.9.10">
    <property type="entry name" value="D-Amino Acid Oxidase, subunit A, domain 2"/>
    <property type="match status" value="1"/>
</dbReference>
<evidence type="ECO:0000313" key="8">
    <source>
        <dbReference type="Proteomes" id="UP000019384"/>
    </source>
</evidence>
<keyword evidence="4" id="KW-0274">FAD</keyword>
<keyword evidence="5" id="KW-0560">Oxidoreductase</keyword>
<dbReference type="OrthoDB" id="2219495at2759"/>
<dbReference type="Pfam" id="PF01266">
    <property type="entry name" value="DAO"/>
    <property type="match status" value="1"/>
</dbReference>
<proteinExistence type="inferred from homology"/>
<dbReference type="InterPro" id="IPR006076">
    <property type="entry name" value="FAD-dep_OxRdtase"/>
</dbReference>
<sequence>MTKGLPSEVIVIGAGVFGISTAIAIGKRYPETKVHVIDRYEPPVEDGTSVDTTRCLRVDYTNDIYYNLAKESMAIIEADPAIAPFFHKVGMSFVYDGNSDKWEDIWIKGLASSRHVNAENPSKTVLYNNNVEVFQRIHGKDHSPKTAEELGRETKWNKGYTNLSNGYIDAKKSMKAYYERAKTFSNIDFTFKEVDKIVYEEGTNKATGVAFKDQSLITSDLVVVAAGAWTSKLVDLYDLAKTSAIEVAWLKVTKEEEEQWKNMSITTNFSTGINLFPPYEGEIKTLRRSAGYKNSVEIPSPNPLAKDGSSIKISYPRTILSNPNDWIPEDAELALRENLKEIMPSLADRPFDRTKVCWLTQTPSANFIIDFHPELQNVVLATGGSAHAWKFVPVLGDKVVDMIIGQLDPVLKDLWSWEEKTRTTLDNGSAPRMTGEPQEISQVIRQRPADMI</sequence>
<dbReference type="GeneID" id="34521370"/>
<dbReference type="EMBL" id="HG793128">
    <property type="protein sequence ID" value="CDK27990.1"/>
    <property type="molecule type" value="Genomic_DNA"/>
</dbReference>
<accession>W6MWY1</accession>
<dbReference type="STRING" id="1382522.W6MWY1"/>
<dbReference type="PANTHER" id="PTHR10961">
    <property type="entry name" value="PEROXISOMAL SARCOSINE OXIDASE"/>
    <property type="match status" value="1"/>
</dbReference>
<dbReference type="Proteomes" id="UP000019384">
    <property type="component" value="Unassembled WGS sequence"/>
</dbReference>
<evidence type="ECO:0000256" key="5">
    <source>
        <dbReference type="ARBA" id="ARBA00023002"/>
    </source>
</evidence>
<dbReference type="Gene3D" id="3.50.50.60">
    <property type="entry name" value="FAD/NAD(P)-binding domain"/>
    <property type="match status" value="1"/>
</dbReference>
<dbReference type="SUPFAM" id="SSF51905">
    <property type="entry name" value="FAD/NAD(P)-binding domain"/>
    <property type="match status" value="1"/>
</dbReference>
<evidence type="ECO:0000256" key="2">
    <source>
        <dbReference type="ARBA" id="ARBA00010989"/>
    </source>
</evidence>
<dbReference type="GO" id="GO:0050660">
    <property type="term" value="F:flavin adenine dinucleotide binding"/>
    <property type="evidence" value="ECO:0007669"/>
    <property type="project" value="InterPro"/>
</dbReference>
<evidence type="ECO:0000313" key="7">
    <source>
        <dbReference type="EMBL" id="CDK27990.1"/>
    </source>
</evidence>
<evidence type="ECO:0000256" key="3">
    <source>
        <dbReference type="ARBA" id="ARBA00022630"/>
    </source>
</evidence>
<evidence type="ECO:0000256" key="4">
    <source>
        <dbReference type="ARBA" id="ARBA00022827"/>
    </source>
</evidence>
<keyword evidence="3" id="KW-0285">Flavoprotein</keyword>
<dbReference type="InterPro" id="IPR045170">
    <property type="entry name" value="MTOX"/>
</dbReference>
<dbReference type="GO" id="GO:0050031">
    <property type="term" value="F:L-pipecolate oxidase activity"/>
    <property type="evidence" value="ECO:0007669"/>
    <property type="project" value="TreeGrafter"/>
</dbReference>
<gene>
    <name evidence="7" type="ORF">KUCA_T00003970001</name>
</gene>
<dbReference type="AlphaFoldDB" id="W6MWY1"/>
<comment type="cofactor">
    <cofactor evidence="1">
        <name>FAD</name>
        <dbReference type="ChEBI" id="CHEBI:57692"/>
    </cofactor>
</comment>
<organism evidence="7 8">
    <name type="scientific">Kuraishia capsulata CBS 1993</name>
    <dbReference type="NCBI Taxonomy" id="1382522"/>
    <lineage>
        <taxon>Eukaryota</taxon>
        <taxon>Fungi</taxon>
        <taxon>Dikarya</taxon>
        <taxon>Ascomycota</taxon>
        <taxon>Saccharomycotina</taxon>
        <taxon>Pichiomycetes</taxon>
        <taxon>Pichiales</taxon>
        <taxon>Pichiaceae</taxon>
        <taxon>Kuraishia</taxon>
    </lineage>
</organism>
<dbReference type="RefSeq" id="XP_022459982.1">
    <property type="nucleotide sequence ID" value="XM_022602438.1"/>
</dbReference>
<keyword evidence="8" id="KW-1185">Reference proteome</keyword>
<reference evidence="7" key="2">
    <citation type="submission" date="2014-02" db="EMBL/GenBank/DDBJ databases">
        <title>Complete DNA sequence of /Kuraishia capsulata/ illustrates novel genomic features among budding yeasts (/Saccharomycotina/).</title>
        <authorList>
            <person name="Morales L."/>
            <person name="Noel B."/>
            <person name="Porcel B."/>
            <person name="Marcet-Houben M."/>
            <person name="Hullo M-F."/>
            <person name="Sacerdot C."/>
            <person name="Tekaia F."/>
            <person name="Leh-Louis V."/>
            <person name="Despons L."/>
            <person name="Khanna V."/>
            <person name="Aury J-M."/>
            <person name="Barbe V."/>
            <person name="Couloux A."/>
            <person name="Labadie K."/>
            <person name="Pelletier E."/>
            <person name="Souciet J-L."/>
            <person name="Boekhout T."/>
            <person name="Gabaldon T."/>
            <person name="Wincker P."/>
            <person name="Dujon B."/>
        </authorList>
    </citation>
    <scope>NUCLEOTIDE SEQUENCE</scope>
    <source>
        <strain evidence="7">CBS 1993</strain>
    </source>
</reference>
<evidence type="ECO:0000256" key="1">
    <source>
        <dbReference type="ARBA" id="ARBA00001974"/>
    </source>
</evidence>
<reference evidence="7" key="1">
    <citation type="submission" date="2013-12" db="EMBL/GenBank/DDBJ databases">
        <authorList>
            <person name="Genoscope - CEA"/>
        </authorList>
    </citation>
    <scope>NUCLEOTIDE SEQUENCE</scope>
    <source>
        <strain evidence="7">CBS 1993</strain>
    </source>
</reference>
<name>W6MWY1_9ASCO</name>
<dbReference type="GO" id="GO:0008115">
    <property type="term" value="F:sarcosine oxidase activity"/>
    <property type="evidence" value="ECO:0007669"/>
    <property type="project" value="TreeGrafter"/>
</dbReference>
<evidence type="ECO:0000259" key="6">
    <source>
        <dbReference type="Pfam" id="PF01266"/>
    </source>
</evidence>
<protein>
    <recommendedName>
        <fullName evidence="6">FAD dependent oxidoreductase domain-containing protein</fullName>
    </recommendedName>
</protein>
<comment type="similarity">
    <text evidence="2">Belongs to the MSOX/MTOX family.</text>
</comment>